<dbReference type="Proteomes" id="UP000076858">
    <property type="component" value="Unassembled WGS sequence"/>
</dbReference>
<accession>A0A162CXB4</accession>
<proteinExistence type="predicted"/>
<keyword evidence="2" id="KW-1185">Reference proteome</keyword>
<feature type="non-terminal residue" evidence="1">
    <location>
        <position position="68"/>
    </location>
</feature>
<organism evidence="1 2">
    <name type="scientific">Daphnia magna</name>
    <dbReference type="NCBI Taxonomy" id="35525"/>
    <lineage>
        <taxon>Eukaryota</taxon>
        <taxon>Metazoa</taxon>
        <taxon>Ecdysozoa</taxon>
        <taxon>Arthropoda</taxon>
        <taxon>Crustacea</taxon>
        <taxon>Branchiopoda</taxon>
        <taxon>Diplostraca</taxon>
        <taxon>Cladocera</taxon>
        <taxon>Anomopoda</taxon>
        <taxon>Daphniidae</taxon>
        <taxon>Daphnia</taxon>
    </lineage>
</organism>
<dbReference type="EMBL" id="LRGB01027270">
    <property type="protein sequence ID" value="KZR95764.1"/>
    <property type="molecule type" value="Genomic_DNA"/>
</dbReference>
<gene>
    <name evidence="1" type="ORF">APZ42_010282</name>
</gene>
<evidence type="ECO:0000313" key="2">
    <source>
        <dbReference type="Proteomes" id="UP000076858"/>
    </source>
</evidence>
<sequence length="68" mass="7465">NLLIHWDSKLIKYLTGKVDDRVAILVSGKPELENPKLLGIPVIASSTGTAQHDAVMSLLADWEVIEKI</sequence>
<protein>
    <submittedName>
        <fullName evidence="1">Uncharacterized protein</fullName>
    </submittedName>
</protein>
<dbReference type="AlphaFoldDB" id="A0A162CXB4"/>
<comment type="caution">
    <text evidence="1">The sequence shown here is derived from an EMBL/GenBank/DDBJ whole genome shotgun (WGS) entry which is preliminary data.</text>
</comment>
<evidence type="ECO:0000313" key="1">
    <source>
        <dbReference type="EMBL" id="KZR95764.1"/>
    </source>
</evidence>
<name>A0A162CXB4_9CRUS</name>
<feature type="non-terminal residue" evidence="1">
    <location>
        <position position="1"/>
    </location>
</feature>
<reference evidence="1 2" key="1">
    <citation type="submission" date="2016-03" db="EMBL/GenBank/DDBJ databases">
        <title>EvidentialGene: Evidence-directed Construction of Genes on Genomes.</title>
        <authorList>
            <person name="Gilbert D.G."/>
            <person name="Choi J.-H."/>
            <person name="Mockaitis K."/>
            <person name="Colbourne J."/>
            <person name="Pfrender M."/>
        </authorList>
    </citation>
    <scope>NUCLEOTIDE SEQUENCE [LARGE SCALE GENOMIC DNA]</scope>
    <source>
        <strain evidence="1 2">Xinb3</strain>
        <tissue evidence="1">Complete organism</tissue>
    </source>
</reference>